<feature type="domain" description="PNPLA" evidence="3">
    <location>
        <begin position="17"/>
        <end position="158"/>
    </location>
</feature>
<dbReference type="InterPro" id="IPR016035">
    <property type="entry name" value="Acyl_Trfase/lysoPLipase"/>
</dbReference>
<feature type="compositionally biased region" description="Basic residues" evidence="2">
    <location>
        <begin position="244"/>
        <end position="258"/>
    </location>
</feature>
<dbReference type="InterPro" id="IPR002641">
    <property type="entry name" value="PNPLA_dom"/>
</dbReference>
<proteinExistence type="predicted"/>
<name>A0A2G7T2S8_9FLAO</name>
<feature type="compositionally biased region" description="Basic residues" evidence="2">
    <location>
        <begin position="222"/>
        <end position="232"/>
    </location>
</feature>
<keyword evidence="1" id="KW-0443">Lipid metabolism</keyword>
<dbReference type="GO" id="GO:0006629">
    <property type="term" value="P:lipid metabolic process"/>
    <property type="evidence" value="ECO:0007669"/>
    <property type="project" value="UniProtKB-KW"/>
</dbReference>
<comment type="caution">
    <text evidence="4">The sequence shown here is derived from an EMBL/GenBank/DDBJ whole genome shotgun (WGS) entry which is preliminary data.</text>
</comment>
<organism evidence="4">
    <name type="scientific">Chryseobacterium sp. B5</name>
    <dbReference type="NCBI Taxonomy" id="2050562"/>
    <lineage>
        <taxon>Bacteria</taxon>
        <taxon>Pseudomonadati</taxon>
        <taxon>Bacteroidota</taxon>
        <taxon>Flavobacteriia</taxon>
        <taxon>Flavobacteriales</taxon>
        <taxon>Weeksellaceae</taxon>
        <taxon>Chryseobacterium group</taxon>
        <taxon>Chryseobacterium</taxon>
    </lineage>
</organism>
<evidence type="ECO:0000256" key="2">
    <source>
        <dbReference type="SAM" id="MobiDB-lite"/>
    </source>
</evidence>
<feature type="compositionally biased region" description="Low complexity" evidence="2">
    <location>
        <begin position="315"/>
        <end position="328"/>
    </location>
</feature>
<feature type="compositionally biased region" description="Low complexity" evidence="2">
    <location>
        <begin position="178"/>
        <end position="195"/>
    </location>
</feature>
<dbReference type="EMBL" id="PEKC01000123">
    <property type="protein sequence ID" value="PII34186.1"/>
    <property type="molecule type" value="Genomic_DNA"/>
</dbReference>
<reference evidence="4" key="1">
    <citation type="submission" date="2017-10" db="EMBL/GenBank/DDBJ databases">
        <title>Chryseobacterium sp. B5 is a hydrocarbonoclastic and plant growth promoting bacterium.</title>
        <authorList>
            <person name="Thijs S."/>
            <person name="Gkorezis P."/>
            <person name="Van Hamme J."/>
        </authorList>
    </citation>
    <scope>NUCLEOTIDE SEQUENCE</scope>
    <source>
        <strain evidence="4">B5</strain>
    </source>
</reference>
<sequence>MPRPHPTPASLPPSTGLLLSGRGARAAYQAGVLEAIAEIRRACGQQHGPNPFPILVGTSAGAINAAALACGSDHFDRAVRRMSRIWRNLRPEDIYLSDSLSVLRSGARWLTLLSLGWALARWGRMRPRSLLDNQPLGRLLSRGLVPLERLPPADRGRPPACAGGVRLQLHHQRARDLLPGAGPAPALGAQPAQGRGRPDHARAPAGVLGHPLHLSGHAAAAGRRHRILRRRLHAPDRAAGARHPPGRRAHPRRGRGPAHRAAGQAAARRRKLPVAGPHRGPHAVQHLPGRPVPGRGARRAHQPDPGPDPARRPRTQPAAPPAVAGHLAVRAHRRHRARHVGQLPLPMRTLLGALGVRQDASDPRGAALASYLLFERSFTRELMALGRRVALARRSDIEQFLGWQRVPAASAPSFPSAQDAAISGLSISEQSEK</sequence>
<dbReference type="SUPFAM" id="SSF52151">
    <property type="entry name" value="FabD/lysophospholipase-like"/>
    <property type="match status" value="1"/>
</dbReference>
<accession>A0A2G7T2S8</accession>
<gene>
    <name evidence="4" type="ORF">CTI11_22665</name>
</gene>
<evidence type="ECO:0000313" key="4">
    <source>
        <dbReference type="EMBL" id="PII34186.1"/>
    </source>
</evidence>
<dbReference type="AlphaFoldDB" id="A0A2G7T2S8"/>
<evidence type="ECO:0000259" key="3">
    <source>
        <dbReference type="Pfam" id="PF01734"/>
    </source>
</evidence>
<dbReference type="Gene3D" id="3.40.1090.10">
    <property type="entry name" value="Cytosolic phospholipase A2 catalytic domain"/>
    <property type="match status" value="1"/>
</dbReference>
<feature type="region of interest" description="Disordered" evidence="2">
    <location>
        <begin position="177"/>
        <end position="334"/>
    </location>
</feature>
<feature type="compositionally biased region" description="Low complexity" evidence="2">
    <location>
        <begin position="208"/>
        <end position="221"/>
    </location>
</feature>
<dbReference type="Pfam" id="PF01734">
    <property type="entry name" value="Patatin"/>
    <property type="match status" value="1"/>
</dbReference>
<protein>
    <submittedName>
        <fullName evidence="4">Patatin</fullName>
    </submittedName>
</protein>
<evidence type="ECO:0000256" key="1">
    <source>
        <dbReference type="ARBA" id="ARBA00023098"/>
    </source>
</evidence>